<evidence type="ECO:0000313" key="1">
    <source>
        <dbReference type="EMBL" id="SMY06967.1"/>
    </source>
</evidence>
<reference evidence="1 2" key="1">
    <citation type="submission" date="2017-05" db="EMBL/GenBank/DDBJ databases">
        <authorList>
            <person name="Song R."/>
            <person name="Chenine A.L."/>
            <person name="Ruprecht R.M."/>
        </authorList>
    </citation>
    <scope>NUCLEOTIDE SEQUENCE [LARGE SCALE GENOMIC DNA]</scope>
    <source>
        <strain evidence="1 2">CECT 8899</strain>
    </source>
</reference>
<dbReference type="InterPro" id="IPR011042">
    <property type="entry name" value="6-blade_b-propeller_TolB-like"/>
</dbReference>
<accession>A0A238LB61</accession>
<proteinExistence type="predicted"/>
<dbReference type="Gene3D" id="2.120.10.30">
    <property type="entry name" value="TolB, C-terminal domain"/>
    <property type="match status" value="1"/>
</dbReference>
<dbReference type="OrthoDB" id="7675395at2"/>
<dbReference type="RefSeq" id="WP_093991076.1">
    <property type="nucleotide sequence ID" value="NZ_FXZK01000001.1"/>
</dbReference>
<evidence type="ECO:0000313" key="2">
    <source>
        <dbReference type="Proteomes" id="UP000201613"/>
    </source>
</evidence>
<gene>
    <name evidence="1" type="primary">vgb_1</name>
    <name evidence="1" type="ORF">LOM8899_01097</name>
</gene>
<dbReference type="AlphaFoldDB" id="A0A238LB61"/>
<protein>
    <submittedName>
        <fullName evidence="1">Virginiamycin B lyase</fullName>
    </submittedName>
</protein>
<keyword evidence="2" id="KW-1185">Reference proteome</keyword>
<sequence length="284" mass="29306">MRHFLLAVSVILPGPVLGESFDEAWRLGGFSLPESAWYEASIDKIIVSNIGVFGPDGGMDGRLSLVSTDGTVENAGWVTGLMDPKGMSSHDGMLYVADAIGMHVVSIADGSLVSTVALEGATFPNDVAVSADGSVYVTDFLAGGLYRYRDGTAEVFLPAGSLPLPNGILAVDGTLWIGSFGDGMQADFSVAEPGGLWLVDIESKAVTPVDGAQGLGSVDGMVVVGDRVIFDDNPTGTMFIHDAAGTRQLASVGPGAADLGVMGDMVIVPNLGTGEIVVYRYSAD</sequence>
<dbReference type="Proteomes" id="UP000201613">
    <property type="component" value="Unassembled WGS sequence"/>
</dbReference>
<dbReference type="GO" id="GO:0016829">
    <property type="term" value="F:lyase activity"/>
    <property type="evidence" value="ECO:0007669"/>
    <property type="project" value="UniProtKB-KW"/>
</dbReference>
<name>A0A238LB61_9RHOB</name>
<organism evidence="1 2">
    <name type="scientific">Flavimaricola marinus</name>
    <dbReference type="NCBI Taxonomy" id="1819565"/>
    <lineage>
        <taxon>Bacteria</taxon>
        <taxon>Pseudomonadati</taxon>
        <taxon>Pseudomonadota</taxon>
        <taxon>Alphaproteobacteria</taxon>
        <taxon>Rhodobacterales</taxon>
        <taxon>Paracoccaceae</taxon>
        <taxon>Flavimaricola</taxon>
    </lineage>
</organism>
<dbReference type="SUPFAM" id="SSF101898">
    <property type="entry name" value="NHL repeat"/>
    <property type="match status" value="1"/>
</dbReference>
<keyword evidence="1" id="KW-0456">Lyase</keyword>
<dbReference type="EMBL" id="FXZK01000001">
    <property type="protein sequence ID" value="SMY06967.1"/>
    <property type="molecule type" value="Genomic_DNA"/>
</dbReference>